<evidence type="ECO:0000313" key="2">
    <source>
        <dbReference type="EMBL" id="RDZ26298.1"/>
    </source>
</evidence>
<feature type="compositionally biased region" description="Low complexity" evidence="1">
    <location>
        <begin position="81"/>
        <end position="111"/>
    </location>
</feature>
<feature type="region of interest" description="Disordered" evidence="1">
    <location>
        <begin position="81"/>
        <end position="121"/>
    </location>
</feature>
<organism evidence="2 3">
    <name type="scientific">Lysobacter silvisoli</name>
    <dbReference type="NCBI Taxonomy" id="2293254"/>
    <lineage>
        <taxon>Bacteria</taxon>
        <taxon>Pseudomonadati</taxon>
        <taxon>Pseudomonadota</taxon>
        <taxon>Gammaproteobacteria</taxon>
        <taxon>Lysobacterales</taxon>
        <taxon>Lysobacteraceae</taxon>
        <taxon>Lysobacter</taxon>
    </lineage>
</organism>
<dbReference type="AlphaFoldDB" id="A0A371JXC0"/>
<feature type="region of interest" description="Disordered" evidence="1">
    <location>
        <begin position="196"/>
        <end position="218"/>
    </location>
</feature>
<dbReference type="RefSeq" id="WP_115861649.1">
    <property type="nucleotide sequence ID" value="NZ_QTSU01000004.1"/>
</dbReference>
<accession>A0A371JXC0</accession>
<dbReference type="EMBL" id="QTSU01000004">
    <property type="protein sequence ID" value="RDZ26298.1"/>
    <property type="molecule type" value="Genomic_DNA"/>
</dbReference>
<evidence type="ECO:0000313" key="3">
    <source>
        <dbReference type="Proteomes" id="UP000264492"/>
    </source>
</evidence>
<proteinExistence type="predicted"/>
<dbReference type="Proteomes" id="UP000264492">
    <property type="component" value="Unassembled WGS sequence"/>
</dbReference>
<gene>
    <name evidence="2" type="ORF">DX914_18715</name>
</gene>
<feature type="compositionally biased region" description="Low complexity" evidence="1">
    <location>
        <begin position="197"/>
        <end position="218"/>
    </location>
</feature>
<evidence type="ECO:0000256" key="1">
    <source>
        <dbReference type="SAM" id="MobiDB-lite"/>
    </source>
</evidence>
<name>A0A371JXC0_9GAMM</name>
<reference evidence="2 3" key="1">
    <citation type="submission" date="2018-08" db="EMBL/GenBank/DDBJ databases">
        <title>Lysobacter sp. zong2l5, whole genome shotgun sequence.</title>
        <authorList>
            <person name="Zhang X."/>
            <person name="Feng G."/>
            <person name="Zhu H."/>
        </authorList>
    </citation>
    <scope>NUCLEOTIDE SEQUENCE [LARGE SCALE GENOMIC DNA]</scope>
    <source>
        <strain evidence="3">zong2l5</strain>
    </source>
</reference>
<protein>
    <submittedName>
        <fullName evidence="2">Uncharacterized protein</fullName>
    </submittedName>
</protein>
<dbReference type="OrthoDB" id="6028107at2"/>
<sequence>MNAATHPELADQVHQFARNWLGHDLSENERKQLAEFMSSLSATEAVLGGYTDQARKQAADVVAQGRQRVEEAMQSVLGATRAAAATEPNTATGAAAPAKPAAPAAAPATGSAPPPTPPAGLTREEQAILQMLQAARTLSDLRPSQLQSSREGETPAAQLAIVQIADRLANLVKSEVKACFDREYGPLARRIEEVLEASRASGSAPAAAHPPSHPDASS</sequence>
<keyword evidence="3" id="KW-1185">Reference proteome</keyword>
<comment type="caution">
    <text evidence="2">The sequence shown here is derived from an EMBL/GenBank/DDBJ whole genome shotgun (WGS) entry which is preliminary data.</text>
</comment>